<reference evidence="2 3" key="1">
    <citation type="submission" date="2014-10" db="EMBL/GenBank/DDBJ databases">
        <title>Draft genome of the hookworm Ancylostoma caninum.</title>
        <authorList>
            <person name="Mitreva M."/>
        </authorList>
    </citation>
    <scope>NUCLEOTIDE SEQUENCE [LARGE SCALE GENOMIC DNA]</scope>
    <source>
        <strain evidence="2 3">Baltimore</strain>
    </source>
</reference>
<dbReference type="OrthoDB" id="407198at2759"/>
<feature type="non-terminal residue" evidence="2">
    <location>
        <position position="1"/>
    </location>
</feature>
<comment type="caution">
    <text evidence="2">The sequence shown here is derived from an EMBL/GenBank/DDBJ whole genome shotgun (WGS) entry which is preliminary data.</text>
</comment>
<feature type="compositionally biased region" description="Polar residues" evidence="1">
    <location>
        <begin position="1"/>
        <end position="15"/>
    </location>
</feature>
<dbReference type="AlphaFoldDB" id="A0A368G0D1"/>
<sequence>LQTNTSLNCSALSTRGSSSNDGSDFSPSGSYESSKGLSFASTSTGYPLERSRTESDSIADYYRTKSSSQKSTKATSASEGFSSSGNAVSSSFGNTWETFDSRTTNPTATDSDADDSGYGSGSMTQSQRRSRWDTFQSHKNLRGKSNETADLPNALRKRTASVAVEHRGDPSLLNYEKEFVELQRDKSPLKEWNKRFPEGTIVVSSSHLVLWRSKKWGKN</sequence>
<protein>
    <submittedName>
        <fullName evidence="2">Uncharacterized protein</fullName>
    </submittedName>
</protein>
<organism evidence="2 3">
    <name type="scientific">Ancylostoma caninum</name>
    <name type="common">Dog hookworm</name>
    <dbReference type="NCBI Taxonomy" id="29170"/>
    <lineage>
        <taxon>Eukaryota</taxon>
        <taxon>Metazoa</taxon>
        <taxon>Ecdysozoa</taxon>
        <taxon>Nematoda</taxon>
        <taxon>Chromadorea</taxon>
        <taxon>Rhabditida</taxon>
        <taxon>Rhabditina</taxon>
        <taxon>Rhabditomorpha</taxon>
        <taxon>Strongyloidea</taxon>
        <taxon>Ancylostomatidae</taxon>
        <taxon>Ancylostomatinae</taxon>
        <taxon>Ancylostoma</taxon>
    </lineage>
</organism>
<feature type="compositionally biased region" description="Polar residues" evidence="1">
    <location>
        <begin position="31"/>
        <end position="45"/>
    </location>
</feature>
<dbReference type="EMBL" id="JOJR01000436">
    <property type="protein sequence ID" value="RCN37884.1"/>
    <property type="molecule type" value="Genomic_DNA"/>
</dbReference>
<evidence type="ECO:0000313" key="3">
    <source>
        <dbReference type="Proteomes" id="UP000252519"/>
    </source>
</evidence>
<dbReference type="Proteomes" id="UP000252519">
    <property type="component" value="Unassembled WGS sequence"/>
</dbReference>
<feature type="compositionally biased region" description="Low complexity" evidence="1">
    <location>
        <begin position="16"/>
        <end position="30"/>
    </location>
</feature>
<evidence type="ECO:0000256" key="1">
    <source>
        <dbReference type="SAM" id="MobiDB-lite"/>
    </source>
</evidence>
<evidence type="ECO:0000313" key="2">
    <source>
        <dbReference type="EMBL" id="RCN37884.1"/>
    </source>
</evidence>
<feature type="region of interest" description="Disordered" evidence="1">
    <location>
        <begin position="1"/>
        <end position="154"/>
    </location>
</feature>
<gene>
    <name evidence="2" type="ORF">ANCCAN_16213</name>
</gene>
<feature type="compositionally biased region" description="Polar residues" evidence="1">
    <location>
        <begin position="123"/>
        <end position="138"/>
    </location>
</feature>
<feature type="compositionally biased region" description="Low complexity" evidence="1">
    <location>
        <begin position="64"/>
        <end position="94"/>
    </location>
</feature>
<accession>A0A368G0D1</accession>
<name>A0A368G0D1_ANCCA</name>
<feature type="compositionally biased region" description="Polar residues" evidence="1">
    <location>
        <begin position="95"/>
        <end position="109"/>
    </location>
</feature>
<keyword evidence="3" id="KW-1185">Reference proteome</keyword>
<proteinExistence type="predicted"/>